<gene>
    <name evidence="1" type="ORF">J2Z18_004495</name>
</gene>
<evidence type="ECO:0008006" key="3">
    <source>
        <dbReference type="Google" id="ProtNLM"/>
    </source>
</evidence>
<protein>
    <recommendedName>
        <fullName evidence="3">DUF2642 domain-containing protein</fullName>
    </recommendedName>
</protein>
<proteinExistence type="predicted"/>
<dbReference type="EMBL" id="JAGGKI010000013">
    <property type="protein sequence ID" value="MBP1895385.1"/>
    <property type="molecule type" value="Genomic_DNA"/>
</dbReference>
<keyword evidence="2" id="KW-1185">Reference proteome</keyword>
<sequence>MNFIEALRSFIGRSVELVQPGQFLQGRLASAADGIVTIEIASTSYIPAAEVVTVFSNNITFIRILP</sequence>
<reference evidence="1 2" key="1">
    <citation type="submission" date="2021-03" db="EMBL/GenBank/DDBJ databases">
        <title>Genomic Encyclopedia of Type Strains, Phase IV (KMG-IV): sequencing the most valuable type-strain genomes for metagenomic binning, comparative biology and taxonomic classification.</title>
        <authorList>
            <person name="Goeker M."/>
        </authorList>
    </citation>
    <scope>NUCLEOTIDE SEQUENCE [LARGE SCALE GENOMIC DNA]</scope>
    <source>
        <strain evidence="1 2">DSM 15596</strain>
    </source>
</reference>
<dbReference type="Proteomes" id="UP000706926">
    <property type="component" value="Unassembled WGS sequence"/>
</dbReference>
<evidence type="ECO:0000313" key="2">
    <source>
        <dbReference type="Proteomes" id="UP000706926"/>
    </source>
</evidence>
<dbReference type="GeneID" id="95406402"/>
<comment type="caution">
    <text evidence="1">The sequence shown here is derived from an EMBL/GenBank/DDBJ whole genome shotgun (WGS) entry which is preliminary data.</text>
</comment>
<name>A0ABS4FGM8_9BACL</name>
<accession>A0ABS4FGM8</accession>
<organism evidence="1 2">
    <name type="scientific">Paenibacillus lactis</name>
    <dbReference type="NCBI Taxonomy" id="228574"/>
    <lineage>
        <taxon>Bacteria</taxon>
        <taxon>Bacillati</taxon>
        <taxon>Bacillota</taxon>
        <taxon>Bacilli</taxon>
        <taxon>Bacillales</taxon>
        <taxon>Paenibacillaceae</taxon>
        <taxon>Paenibacillus</taxon>
    </lineage>
</organism>
<evidence type="ECO:0000313" key="1">
    <source>
        <dbReference type="EMBL" id="MBP1895385.1"/>
    </source>
</evidence>
<dbReference type="RefSeq" id="WP_007128346.1">
    <property type="nucleotide sequence ID" value="NZ_CP139098.1"/>
</dbReference>